<accession>A0A147I7R1</accession>
<dbReference type="SUPFAM" id="SSF53474">
    <property type="entry name" value="alpha/beta-Hydrolases"/>
    <property type="match status" value="1"/>
</dbReference>
<dbReference type="EMBL" id="LDTB01000009">
    <property type="protein sequence ID" value="KTT75052.1"/>
    <property type="molecule type" value="Genomic_DNA"/>
</dbReference>
<dbReference type="InterPro" id="IPR029058">
    <property type="entry name" value="AB_hydrolase_fold"/>
</dbReference>
<dbReference type="InterPro" id="IPR010333">
    <property type="entry name" value="VirJ"/>
</dbReference>
<dbReference type="Pfam" id="PF06057">
    <property type="entry name" value="VirJ"/>
    <property type="match status" value="1"/>
</dbReference>
<dbReference type="Gene3D" id="3.40.50.1820">
    <property type="entry name" value="alpha/beta hydrolase"/>
    <property type="match status" value="1"/>
</dbReference>
<evidence type="ECO:0000313" key="4">
    <source>
        <dbReference type="Proteomes" id="UP000074310"/>
    </source>
</evidence>
<keyword evidence="1" id="KW-0812">Transmembrane</keyword>
<dbReference type="AlphaFoldDB" id="A0A147I7R1"/>
<feature type="domain" description="Bacterial virulence" evidence="2">
    <location>
        <begin position="46"/>
        <end position="226"/>
    </location>
</feature>
<keyword evidence="1" id="KW-1133">Transmembrane helix</keyword>
<reference evidence="3 4" key="1">
    <citation type="journal article" date="2016" name="Front. Microbiol.">
        <title>Genomic Resource of Rice Seed Associated Bacteria.</title>
        <authorList>
            <person name="Midha S."/>
            <person name="Bansal K."/>
            <person name="Sharma S."/>
            <person name="Kumar N."/>
            <person name="Patil P.P."/>
            <person name="Chaudhry V."/>
            <person name="Patil P.B."/>
        </authorList>
    </citation>
    <scope>NUCLEOTIDE SEQUENCE [LARGE SCALE GENOMIC DNA]</scope>
    <source>
        <strain evidence="3 4">NS334</strain>
    </source>
</reference>
<keyword evidence="4" id="KW-1185">Reference proteome</keyword>
<proteinExistence type="predicted"/>
<feature type="transmembrane region" description="Helical" evidence="1">
    <location>
        <begin position="6"/>
        <end position="25"/>
    </location>
</feature>
<organism evidence="3 4">
    <name type="scientific">Sphingomonas endophytica</name>
    <dbReference type="NCBI Taxonomy" id="869719"/>
    <lineage>
        <taxon>Bacteria</taxon>
        <taxon>Pseudomonadati</taxon>
        <taxon>Pseudomonadota</taxon>
        <taxon>Alphaproteobacteria</taxon>
        <taxon>Sphingomonadales</taxon>
        <taxon>Sphingomonadaceae</taxon>
        <taxon>Sphingomonas</taxon>
    </lineage>
</organism>
<dbReference type="PATRIC" id="fig|869719.3.peg.3633"/>
<evidence type="ECO:0000313" key="3">
    <source>
        <dbReference type="EMBL" id="KTT75052.1"/>
    </source>
</evidence>
<dbReference type="Proteomes" id="UP000074310">
    <property type="component" value="Unassembled WGS sequence"/>
</dbReference>
<protein>
    <recommendedName>
        <fullName evidence="2">Bacterial virulence domain-containing protein</fullName>
    </recommendedName>
</protein>
<comment type="caution">
    <text evidence="3">The sequence shown here is derived from an EMBL/GenBank/DDBJ whole genome shotgun (WGS) entry which is preliminary data.</text>
</comment>
<keyword evidence="1" id="KW-0472">Membrane</keyword>
<sequence length="234" mass="24402">MAIVAGAITAAVLLLLGFVGFLGYFGGRIYRVDPATAPTPVGQAGTVAVFMSGDMGINAGMGPRLIGSLNAHGMTVLSFNSLAAFGQRRTPEDIDRIVADTVARALRMRGARRVVLIGQSFGADMLQYGAASLPVALRPHVAGIVLLVPGSTLLFKVSPGGVLDGAPDESAIPSARRIDWVQLTCIHGEEEEHSLCPSLTGSNVRSVTLPGGHFLGYDIPLISKTLWASVVNGR</sequence>
<evidence type="ECO:0000259" key="2">
    <source>
        <dbReference type="Pfam" id="PF06057"/>
    </source>
</evidence>
<dbReference type="ESTHER" id="9sphn-a0a147i7r1">
    <property type="family name" value="VirJ"/>
</dbReference>
<gene>
    <name evidence="3" type="ORF">NS334_03970</name>
</gene>
<name>A0A147I7R1_9SPHN</name>
<evidence type="ECO:0000256" key="1">
    <source>
        <dbReference type="SAM" id="Phobius"/>
    </source>
</evidence>